<evidence type="ECO:0000256" key="8">
    <source>
        <dbReference type="ARBA" id="ARBA00048792"/>
    </source>
</evidence>
<evidence type="ECO:0000259" key="13">
    <source>
        <dbReference type="Pfam" id="PF01180"/>
    </source>
</evidence>
<dbReference type="PANTHER" id="PTHR43073:SF2">
    <property type="entry name" value="DIHYDROPYRIMIDINE DEHYDROGENASE [NADP(+)]"/>
    <property type="match status" value="1"/>
</dbReference>
<keyword evidence="12" id="KW-0175">Coiled coil</keyword>
<evidence type="ECO:0000256" key="6">
    <source>
        <dbReference type="ARBA" id="ARBA00023002"/>
    </source>
</evidence>
<dbReference type="SUPFAM" id="SSF51395">
    <property type="entry name" value="FMN-linked oxidoreductases"/>
    <property type="match status" value="1"/>
</dbReference>
<evidence type="ECO:0000256" key="4">
    <source>
        <dbReference type="ARBA" id="ARBA00022643"/>
    </source>
</evidence>
<comment type="subunit">
    <text evidence="10">Heterotetramer of 2 PreA and 2 PreT subunits.</text>
</comment>
<evidence type="ECO:0000256" key="11">
    <source>
        <dbReference type="ARBA" id="ARBA00049728"/>
    </source>
</evidence>
<feature type="domain" description="Dihydroorotate dehydrogenase catalytic" evidence="13">
    <location>
        <begin position="93"/>
        <end position="285"/>
    </location>
</feature>
<evidence type="ECO:0000313" key="14">
    <source>
        <dbReference type="EMBL" id="MBS2099121.1"/>
    </source>
</evidence>
<comment type="cofactor">
    <cofactor evidence="1">
        <name>FMN</name>
        <dbReference type="ChEBI" id="CHEBI:58210"/>
    </cofactor>
</comment>
<keyword evidence="6" id="KW-0560">Oxidoreductase</keyword>
<dbReference type="Gene3D" id="3.20.20.70">
    <property type="entry name" value="Aldolase class I"/>
    <property type="match status" value="1"/>
</dbReference>
<evidence type="ECO:0000313" key="15">
    <source>
        <dbReference type="Proteomes" id="UP000708576"/>
    </source>
</evidence>
<evidence type="ECO:0000256" key="10">
    <source>
        <dbReference type="ARBA" id="ARBA00049714"/>
    </source>
</evidence>
<comment type="catalytic activity">
    <reaction evidence="7">
        <text>5,6-dihydrothymine + NAD(+) = thymine + NADH + H(+)</text>
        <dbReference type="Rhea" id="RHEA:28791"/>
        <dbReference type="ChEBI" id="CHEBI:15378"/>
        <dbReference type="ChEBI" id="CHEBI:17821"/>
        <dbReference type="ChEBI" id="CHEBI:27468"/>
        <dbReference type="ChEBI" id="CHEBI:57540"/>
        <dbReference type="ChEBI" id="CHEBI:57945"/>
        <dbReference type="EC" id="1.3.1.1"/>
    </reaction>
</comment>
<gene>
    <name evidence="14" type="ORF">KEM10_12585</name>
</gene>
<dbReference type="Proteomes" id="UP000708576">
    <property type="component" value="Unassembled WGS sequence"/>
</dbReference>
<dbReference type="PIRSF" id="PIRSF000164">
    <property type="entry name" value="DHO_oxidase"/>
    <property type="match status" value="1"/>
</dbReference>
<evidence type="ECO:0000256" key="9">
    <source>
        <dbReference type="ARBA" id="ARBA00049578"/>
    </source>
</evidence>
<accession>A0ABS5JXE7</accession>
<protein>
    <recommendedName>
        <fullName evidence="11">dihydrouracil dehydrogenase (NAD(+))</fullName>
        <ecNumber evidence="11">1.3.1.1</ecNumber>
    </recommendedName>
</protein>
<dbReference type="EC" id="1.3.1.1" evidence="11"/>
<dbReference type="InterPro" id="IPR013785">
    <property type="entry name" value="Aldolase_TIM"/>
</dbReference>
<dbReference type="InterPro" id="IPR005720">
    <property type="entry name" value="Dihydroorotate_DH_cat"/>
</dbReference>
<proteinExistence type="predicted"/>
<comment type="caution">
    <text evidence="14">The sequence shown here is derived from an EMBL/GenBank/DDBJ whole genome shotgun (WGS) entry which is preliminary data.</text>
</comment>
<comment type="pathway">
    <text evidence="2">Pyrimidine metabolism; UMP biosynthesis via de novo pathway.</text>
</comment>
<comment type="function">
    <text evidence="9">Involved in pyrimidine base degradation. Catalyzes physiologically the reduction of uracil to 5,6-dihydrouracil (DHU) by using NADH as a specific cosubstrate. It also catalyzes the reverse reaction and the reduction of thymine to 5,6-dihydrothymine (DHT).</text>
</comment>
<sequence length="336" mass="38029">MDLKTTYMGIELKNPIIIGASNLVLDLEMAKKLEDAGAAAIVYKSLFEEQLHLEAAELEEELHEYDERNAEMISLFPQVEHSGPRAHLLALKKLKETVSIPVIASLNCVYDVSWVEYAKNLEQTGVDGIELNFYSTISDVDKSAGQVEDERIEILRKVKEAISIPVSVKLSPFYTNLMNVVYRMDNNGADAFVLFNRLFQPDIDVEKEDLKMPYNLSNKGDNRLALRFAGLLSCNIDGSICSNTGIMDGDDLISMILAGSDTVQVVSTVYKNGVVQISRMLEDLTIWMKKKGYDKIEDFKGKLCKKNVKDPHAYKRAQYVDYLMKSKEYMKKYPVH</sequence>
<dbReference type="InterPro" id="IPR012135">
    <property type="entry name" value="Dihydroorotate_DH_1_2"/>
</dbReference>
<keyword evidence="15" id="KW-1185">Reference proteome</keyword>
<dbReference type="Pfam" id="PF01180">
    <property type="entry name" value="DHO_dh"/>
    <property type="match status" value="1"/>
</dbReference>
<dbReference type="NCBIfam" id="NF005741">
    <property type="entry name" value="PRK07565.1"/>
    <property type="match status" value="1"/>
</dbReference>
<dbReference type="PANTHER" id="PTHR43073">
    <property type="entry name" value="DIHYDROPYRIMIDINE DEHYDROGENASE [NADP(+)]"/>
    <property type="match status" value="1"/>
</dbReference>
<keyword evidence="4" id="KW-0288">FMN</keyword>
<evidence type="ECO:0000256" key="7">
    <source>
        <dbReference type="ARBA" id="ARBA00047685"/>
    </source>
</evidence>
<organism evidence="14 15">
    <name type="scientific">Carboxylicivirga linearis</name>
    <dbReference type="NCBI Taxonomy" id="1628157"/>
    <lineage>
        <taxon>Bacteria</taxon>
        <taxon>Pseudomonadati</taxon>
        <taxon>Bacteroidota</taxon>
        <taxon>Bacteroidia</taxon>
        <taxon>Marinilabiliales</taxon>
        <taxon>Marinilabiliaceae</taxon>
        <taxon>Carboxylicivirga</taxon>
    </lineage>
</organism>
<evidence type="ECO:0000256" key="2">
    <source>
        <dbReference type="ARBA" id="ARBA00004725"/>
    </source>
</evidence>
<feature type="coiled-coil region" evidence="12">
    <location>
        <begin position="48"/>
        <end position="75"/>
    </location>
</feature>
<dbReference type="RefSeq" id="WP_212216364.1">
    <property type="nucleotide sequence ID" value="NZ_JAGUCO010000008.1"/>
</dbReference>
<evidence type="ECO:0000256" key="12">
    <source>
        <dbReference type="SAM" id="Coils"/>
    </source>
</evidence>
<reference evidence="14 15" key="1">
    <citation type="journal article" date="2015" name="Int. J. Syst. Evol. Microbiol.">
        <title>Carboxylicivirga linearis sp. nov., isolated from a sea cucumber culture pond.</title>
        <authorList>
            <person name="Wang F.Q."/>
            <person name="Zhou Y.X."/>
            <person name="Lin X.Z."/>
            <person name="Chen G.J."/>
            <person name="Du Z.J."/>
        </authorList>
    </citation>
    <scope>NUCLEOTIDE SEQUENCE [LARGE SCALE GENOMIC DNA]</scope>
    <source>
        <strain evidence="14 15">FB218</strain>
    </source>
</reference>
<keyword evidence="3" id="KW-0285">Flavoprotein</keyword>
<evidence type="ECO:0000256" key="3">
    <source>
        <dbReference type="ARBA" id="ARBA00022630"/>
    </source>
</evidence>
<dbReference type="EMBL" id="JAGUCO010000008">
    <property type="protein sequence ID" value="MBS2099121.1"/>
    <property type="molecule type" value="Genomic_DNA"/>
</dbReference>
<comment type="catalytic activity">
    <reaction evidence="8">
        <text>5,6-dihydrouracil + NAD(+) = uracil + NADH + H(+)</text>
        <dbReference type="Rhea" id="RHEA:20189"/>
        <dbReference type="ChEBI" id="CHEBI:15378"/>
        <dbReference type="ChEBI" id="CHEBI:15901"/>
        <dbReference type="ChEBI" id="CHEBI:17568"/>
        <dbReference type="ChEBI" id="CHEBI:57540"/>
        <dbReference type="ChEBI" id="CHEBI:57945"/>
        <dbReference type="EC" id="1.3.1.1"/>
    </reaction>
</comment>
<keyword evidence="5" id="KW-0665">Pyrimidine biosynthesis</keyword>
<evidence type="ECO:0000256" key="1">
    <source>
        <dbReference type="ARBA" id="ARBA00001917"/>
    </source>
</evidence>
<evidence type="ECO:0000256" key="5">
    <source>
        <dbReference type="ARBA" id="ARBA00022975"/>
    </source>
</evidence>
<name>A0ABS5JXE7_9BACT</name>